<dbReference type="GeneID" id="89490848"/>
<reference evidence="1 2" key="1">
    <citation type="submission" date="2022-06" db="EMBL/GenBank/DDBJ databases">
        <title>Chromosome and plasmid sequencings of Enterobacteriales species co-exiting double carbapenemases.</title>
        <authorList>
            <person name="Fu Y."/>
        </authorList>
    </citation>
    <scope>NUCLEOTIDE SEQUENCE [LARGE SCALE GENOMIC DNA]</scope>
    <source>
        <strain evidence="1 2">21030615019</strain>
    </source>
</reference>
<comment type="caution">
    <text evidence="1">The sequence shown here is derived from an EMBL/GenBank/DDBJ whole genome shotgun (WGS) entry which is preliminary data.</text>
</comment>
<gene>
    <name evidence="1" type="ORF">NLX89_13865</name>
</gene>
<organism evidence="1 2">
    <name type="scientific">Providencia huaxiensis</name>
    <dbReference type="NCBI Taxonomy" id="2027290"/>
    <lineage>
        <taxon>Bacteria</taxon>
        <taxon>Pseudomonadati</taxon>
        <taxon>Pseudomonadota</taxon>
        <taxon>Gammaproteobacteria</taxon>
        <taxon>Enterobacterales</taxon>
        <taxon>Morganellaceae</taxon>
        <taxon>Providencia</taxon>
    </lineage>
</organism>
<accession>A0ABU2J1D1</accession>
<name>A0ABU2J1D1_9GAMM</name>
<evidence type="ECO:0000313" key="1">
    <source>
        <dbReference type="EMBL" id="MDT0134424.1"/>
    </source>
</evidence>
<dbReference type="RefSeq" id="WP_126437283.1">
    <property type="nucleotide sequence ID" value="NZ_CP145912.1"/>
</dbReference>
<dbReference type="Proteomes" id="UP001252207">
    <property type="component" value="Unassembled WGS sequence"/>
</dbReference>
<evidence type="ECO:0000313" key="2">
    <source>
        <dbReference type="Proteomes" id="UP001252207"/>
    </source>
</evidence>
<proteinExistence type="predicted"/>
<protein>
    <submittedName>
        <fullName evidence="1">Rrf2 family transcriptional regulator</fullName>
    </submittedName>
</protein>
<sequence>MKVSIEVNGKTIWYRDEEKLEGMMSTGYIKDGTQEKIIAALESALFQAKGELLCFDD</sequence>
<dbReference type="EMBL" id="JANAVW010000001">
    <property type="protein sequence ID" value="MDT0134424.1"/>
    <property type="molecule type" value="Genomic_DNA"/>
</dbReference>
<keyword evidence="2" id="KW-1185">Reference proteome</keyword>